<gene>
    <name evidence="1" type="ORF">MFMK1_000512</name>
</gene>
<sequence>MVAIEYPWYMMVKGSSIEQGDIIRDCPVIKPNIEVLSGENTKVTAEEYDVVVMSQSCDLQQRKVELVLLCPIFSLDEIIDYYGGNSKERRKRKEAIKKGQIHHQHLLHKYEDDEVPIPISVVDFSKIFSVPIEFLMQFAEDQGHRVRLLPPYREHLSQSFAKFFMRVGLPTPIKLE</sequence>
<reference evidence="1 2" key="1">
    <citation type="submission" date="2023-04" db="EMBL/GenBank/DDBJ databases">
        <authorList>
            <person name="Hsu D."/>
        </authorList>
    </citation>
    <scope>NUCLEOTIDE SEQUENCE [LARGE SCALE GENOMIC DNA]</scope>
    <source>
        <strain evidence="1 2">MK1</strain>
    </source>
</reference>
<name>A0AAU0UHG2_9FIRM</name>
<protein>
    <submittedName>
        <fullName evidence="1">Uncharacterized protein</fullName>
    </submittedName>
</protein>
<organism evidence="1 2">
    <name type="scientific">Metallumcola ferriviriculae</name>
    <dbReference type="NCBI Taxonomy" id="3039180"/>
    <lineage>
        <taxon>Bacteria</taxon>
        <taxon>Bacillati</taxon>
        <taxon>Bacillota</taxon>
        <taxon>Clostridia</taxon>
        <taxon>Neomoorellales</taxon>
        <taxon>Desulfitibacteraceae</taxon>
        <taxon>Metallumcola</taxon>
    </lineage>
</organism>
<dbReference type="Proteomes" id="UP001329915">
    <property type="component" value="Chromosome"/>
</dbReference>
<accession>A0AAU0UHG2</accession>
<dbReference type="AlphaFoldDB" id="A0AAU0UHG2"/>
<dbReference type="KEGG" id="dbc:MFMK1_000512"/>
<keyword evidence="2" id="KW-1185">Reference proteome</keyword>
<evidence type="ECO:0000313" key="1">
    <source>
        <dbReference type="EMBL" id="WRO20723.1"/>
    </source>
</evidence>
<dbReference type="RefSeq" id="WP_366923609.1">
    <property type="nucleotide sequence ID" value="NZ_CP121694.1"/>
</dbReference>
<dbReference type="EMBL" id="CP121694">
    <property type="protein sequence ID" value="WRO20723.1"/>
    <property type="molecule type" value="Genomic_DNA"/>
</dbReference>
<proteinExistence type="predicted"/>
<evidence type="ECO:0000313" key="2">
    <source>
        <dbReference type="Proteomes" id="UP001329915"/>
    </source>
</evidence>